<evidence type="ECO:0000313" key="4">
    <source>
        <dbReference type="Proteomes" id="UP000297475"/>
    </source>
</evidence>
<dbReference type="EMBL" id="SRMF01000020">
    <property type="protein sequence ID" value="TGG89395.1"/>
    <property type="molecule type" value="Genomic_DNA"/>
</dbReference>
<keyword evidence="4" id="KW-1185">Reference proteome</keyword>
<dbReference type="InterPro" id="IPR035897">
    <property type="entry name" value="Toll_tir_struct_dom_sf"/>
</dbReference>
<name>A0A4Z0W7L9_9GAMM</name>
<dbReference type="AlphaFoldDB" id="A0A4Z0W7L9"/>
<gene>
    <name evidence="3" type="ORF">E4656_19975</name>
</gene>
<comment type="caution">
    <text evidence="3">The sequence shown here is derived from an EMBL/GenBank/DDBJ whole genome shotgun (WGS) entry which is preliminary data.</text>
</comment>
<dbReference type="Proteomes" id="UP000297475">
    <property type="component" value="Unassembled WGS sequence"/>
</dbReference>
<feature type="domain" description="TIR" evidence="2">
    <location>
        <begin position="5"/>
        <end position="114"/>
    </location>
</feature>
<dbReference type="RefSeq" id="WP_135485093.1">
    <property type="nucleotide sequence ID" value="NZ_SRMF01000020.1"/>
</dbReference>
<evidence type="ECO:0000259" key="2">
    <source>
        <dbReference type="Pfam" id="PF13676"/>
    </source>
</evidence>
<proteinExistence type="predicted"/>
<dbReference type="Gene3D" id="3.40.50.10140">
    <property type="entry name" value="Toll/interleukin-1 receptor homology (TIR) domain"/>
    <property type="match status" value="1"/>
</dbReference>
<dbReference type="Pfam" id="PF13676">
    <property type="entry name" value="TIR_2"/>
    <property type="match status" value="1"/>
</dbReference>
<dbReference type="OrthoDB" id="4772211at2"/>
<dbReference type="GO" id="GO:0007165">
    <property type="term" value="P:signal transduction"/>
    <property type="evidence" value="ECO:0007669"/>
    <property type="project" value="InterPro"/>
</dbReference>
<reference evidence="3 4" key="1">
    <citation type="submission" date="2019-04" db="EMBL/GenBank/DDBJ databases">
        <title>Natronospirillum operosus gen. nov., sp. nov., a haloalkaliphilic satellite isolated from decaying biomass of laboratory culture of cyanobacterium Geitlerinema sp. and proposal of Natronospirillaceae fam. nov. and Saccharospirillaceae fam. nov.</title>
        <authorList>
            <person name="Kevbrin V."/>
            <person name="Boltyanskaya Y."/>
            <person name="Koziaeva V."/>
            <person name="Grouzdev D.S."/>
            <person name="Park M."/>
            <person name="Cho J."/>
        </authorList>
    </citation>
    <scope>NUCLEOTIDE SEQUENCE [LARGE SCALE GENOMIC DNA]</scope>
    <source>
        <strain evidence="3 4">G-116</strain>
    </source>
</reference>
<sequence>MSKSVFISHAVKDSKIAEQIVELLEGGIGVPESEIFCSSLEGYGIPTGENFVTYIKGQIQEPKVVILLLTPSYFASNFCLSELGASWAMSHDVFPILVPPLSYDDVKDVLLGTQVAKIDNDIKYNELRDCLIEKVSCTSKSSTKWDTKRKAFLKSVNSLLKNISLPETVSSEELIQLRQELDECKEELLNYEEESQSLREYIKDLEKLKDTESVNKAKKKSGLHSTAEEFEELVDEVSSFSSKLGSEVFEFVLCEYYGKPYKVNHFEHGDEFSSAARYNYIDIEDGESVNWNNKEMKKLDKLLNKVGSMLEDSEHIEELFEYHEDRYDIEPEVDNQAFWELHYKI</sequence>
<keyword evidence="1" id="KW-0175">Coiled coil</keyword>
<evidence type="ECO:0000313" key="3">
    <source>
        <dbReference type="EMBL" id="TGG89395.1"/>
    </source>
</evidence>
<evidence type="ECO:0000256" key="1">
    <source>
        <dbReference type="SAM" id="Coils"/>
    </source>
</evidence>
<accession>A0A4Z0W7L9</accession>
<protein>
    <submittedName>
        <fullName evidence="3">TIR domain-containing protein</fullName>
    </submittedName>
</protein>
<dbReference type="InterPro" id="IPR000157">
    <property type="entry name" value="TIR_dom"/>
</dbReference>
<organism evidence="3 4">
    <name type="scientific">Natronospirillum operosum</name>
    <dbReference type="NCBI Taxonomy" id="2759953"/>
    <lineage>
        <taxon>Bacteria</taxon>
        <taxon>Pseudomonadati</taxon>
        <taxon>Pseudomonadota</taxon>
        <taxon>Gammaproteobacteria</taxon>
        <taxon>Oceanospirillales</taxon>
        <taxon>Natronospirillaceae</taxon>
        <taxon>Natronospirillum</taxon>
    </lineage>
</organism>
<dbReference type="SUPFAM" id="SSF52200">
    <property type="entry name" value="Toll/Interleukin receptor TIR domain"/>
    <property type="match status" value="1"/>
</dbReference>
<feature type="coiled-coil region" evidence="1">
    <location>
        <begin position="167"/>
        <end position="211"/>
    </location>
</feature>